<comment type="caution">
    <text evidence="2">The sequence shown here is derived from an EMBL/GenBank/DDBJ whole genome shotgun (WGS) entry which is preliminary data.</text>
</comment>
<feature type="transmembrane region" description="Helical" evidence="1">
    <location>
        <begin position="79"/>
        <end position="104"/>
    </location>
</feature>
<accession>A0A9D4CKL5</accession>
<reference evidence="2" key="1">
    <citation type="journal article" date="2019" name="bioRxiv">
        <title>The Genome of the Zebra Mussel, Dreissena polymorpha: A Resource for Invasive Species Research.</title>
        <authorList>
            <person name="McCartney M.A."/>
            <person name="Auch B."/>
            <person name="Kono T."/>
            <person name="Mallez S."/>
            <person name="Zhang Y."/>
            <person name="Obille A."/>
            <person name="Becker A."/>
            <person name="Abrahante J.E."/>
            <person name="Garbe J."/>
            <person name="Badalamenti J.P."/>
            <person name="Herman A."/>
            <person name="Mangelson H."/>
            <person name="Liachko I."/>
            <person name="Sullivan S."/>
            <person name="Sone E.D."/>
            <person name="Koren S."/>
            <person name="Silverstein K.A.T."/>
            <person name="Beckman K.B."/>
            <person name="Gohl D.M."/>
        </authorList>
    </citation>
    <scope>NUCLEOTIDE SEQUENCE</scope>
    <source>
        <strain evidence="2">Duluth1</strain>
        <tissue evidence="2">Whole animal</tissue>
    </source>
</reference>
<proteinExistence type="predicted"/>
<evidence type="ECO:0000313" key="2">
    <source>
        <dbReference type="EMBL" id="KAH3726232.1"/>
    </source>
</evidence>
<gene>
    <name evidence="2" type="ORF">DPMN_052090</name>
</gene>
<reference evidence="2" key="2">
    <citation type="submission" date="2020-11" db="EMBL/GenBank/DDBJ databases">
        <authorList>
            <person name="McCartney M.A."/>
            <person name="Auch B."/>
            <person name="Kono T."/>
            <person name="Mallez S."/>
            <person name="Becker A."/>
            <person name="Gohl D.M."/>
            <person name="Silverstein K.A.T."/>
            <person name="Koren S."/>
            <person name="Bechman K.B."/>
            <person name="Herman A."/>
            <person name="Abrahante J.E."/>
            <person name="Garbe J."/>
        </authorList>
    </citation>
    <scope>NUCLEOTIDE SEQUENCE</scope>
    <source>
        <strain evidence="2">Duluth1</strain>
        <tissue evidence="2">Whole animal</tissue>
    </source>
</reference>
<keyword evidence="3" id="KW-1185">Reference proteome</keyword>
<organism evidence="2 3">
    <name type="scientific">Dreissena polymorpha</name>
    <name type="common">Zebra mussel</name>
    <name type="synonym">Mytilus polymorpha</name>
    <dbReference type="NCBI Taxonomy" id="45954"/>
    <lineage>
        <taxon>Eukaryota</taxon>
        <taxon>Metazoa</taxon>
        <taxon>Spiralia</taxon>
        <taxon>Lophotrochozoa</taxon>
        <taxon>Mollusca</taxon>
        <taxon>Bivalvia</taxon>
        <taxon>Autobranchia</taxon>
        <taxon>Heteroconchia</taxon>
        <taxon>Euheterodonta</taxon>
        <taxon>Imparidentia</taxon>
        <taxon>Neoheterodontei</taxon>
        <taxon>Myida</taxon>
        <taxon>Dreissenoidea</taxon>
        <taxon>Dreissenidae</taxon>
        <taxon>Dreissena</taxon>
    </lineage>
</organism>
<keyword evidence="1" id="KW-0472">Membrane</keyword>
<sequence>MAWRGLKLYLMGNLIKCQRRPQKCCCYALSVLNIYKSLAIAAVAMAILIRTSVVLVPSLDRVALYFKLVTSSSFLPFMVMSAPMLFVLLTMIFDFSVLTFILYVPALS</sequence>
<name>A0A9D4CKL5_DREPO</name>
<keyword evidence="1" id="KW-1133">Transmembrane helix</keyword>
<evidence type="ECO:0000313" key="3">
    <source>
        <dbReference type="Proteomes" id="UP000828390"/>
    </source>
</evidence>
<protein>
    <submittedName>
        <fullName evidence="2">Uncharacterized protein</fullName>
    </submittedName>
</protein>
<feature type="transmembrane region" description="Helical" evidence="1">
    <location>
        <begin position="38"/>
        <end position="59"/>
    </location>
</feature>
<dbReference type="Proteomes" id="UP000828390">
    <property type="component" value="Unassembled WGS sequence"/>
</dbReference>
<keyword evidence="1" id="KW-0812">Transmembrane</keyword>
<dbReference type="EMBL" id="JAIWYP010000012">
    <property type="protein sequence ID" value="KAH3726232.1"/>
    <property type="molecule type" value="Genomic_DNA"/>
</dbReference>
<evidence type="ECO:0000256" key="1">
    <source>
        <dbReference type="SAM" id="Phobius"/>
    </source>
</evidence>
<dbReference type="AlphaFoldDB" id="A0A9D4CKL5"/>